<proteinExistence type="predicted"/>
<dbReference type="RefSeq" id="WP_178930852.1">
    <property type="nucleotide sequence ID" value="NZ_JACBAZ010000001.1"/>
</dbReference>
<evidence type="ECO:0000313" key="1">
    <source>
        <dbReference type="EMBL" id="NWK54316.1"/>
    </source>
</evidence>
<protein>
    <submittedName>
        <fullName evidence="1">Uncharacterized protein</fullName>
    </submittedName>
</protein>
<sequence>MQYQSTATHAPFTAANQKEAVLIACNHLGTDLGAKVELVSCEHGGDHSACVVSVTTKAKNWSEGQQVEQEKTEQRRFVVKPYTY</sequence>
<comment type="caution">
    <text evidence="1">The sequence shown here is derived from an EMBL/GenBank/DDBJ whole genome shotgun (WGS) entry which is preliminary data.</text>
</comment>
<gene>
    <name evidence="1" type="ORF">HW115_01740</name>
</gene>
<accession>A0A851GA78</accession>
<dbReference type="EMBL" id="JACBAZ010000001">
    <property type="protein sequence ID" value="NWK54316.1"/>
    <property type="molecule type" value="Genomic_DNA"/>
</dbReference>
<reference evidence="1 2" key="1">
    <citation type="submission" date="2020-07" db="EMBL/GenBank/DDBJ databases">
        <title>Roseicoccus Jingziensis gen. nov., sp. nov., isolated from coastal seawater.</title>
        <authorList>
            <person name="Feng X."/>
        </authorList>
    </citation>
    <scope>NUCLEOTIDE SEQUENCE [LARGE SCALE GENOMIC DNA]</scope>
    <source>
        <strain evidence="1 2">N1E253</strain>
    </source>
</reference>
<keyword evidence="2" id="KW-1185">Reference proteome</keyword>
<dbReference type="Proteomes" id="UP000557872">
    <property type="component" value="Unassembled WGS sequence"/>
</dbReference>
<evidence type="ECO:0000313" key="2">
    <source>
        <dbReference type="Proteomes" id="UP000557872"/>
    </source>
</evidence>
<name>A0A851GA78_9BACT</name>
<organism evidence="1 2">
    <name type="scientific">Oceaniferula marina</name>
    <dbReference type="NCBI Taxonomy" id="2748318"/>
    <lineage>
        <taxon>Bacteria</taxon>
        <taxon>Pseudomonadati</taxon>
        <taxon>Verrucomicrobiota</taxon>
        <taxon>Verrucomicrobiia</taxon>
        <taxon>Verrucomicrobiales</taxon>
        <taxon>Verrucomicrobiaceae</taxon>
        <taxon>Oceaniferula</taxon>
    </lineage>
</organism>
<dbReference type="AlphaFoldDB" id="A0A851GA78"/>